<evidence type="ECO:0000256" key="2">
    <source>
        <dbReference type="ARBA" id="ARBA00012513"/>
    </source>
</evidence>
<evidence type="ECO:0000313" key="20">
    <source>
        <dbReference type="EnsemblPlants" id="Bra027053.1-P"/>
    </source>
</evidence>
<dbReference type="InterPro" id="IPR001611">
    <property type="entry name" value="Leu-rich_rpt"/>
</dbReference>
<reference evidence="20" key="3">
    <citation type="submission" date="2023-03" db="UniProtKB">
        <authorList>
            <consortium name="EnsemblPlants"/>
        </authorList>
    </citation>
    <scope>IDENTIFICATION</scope>
    <source>
        <strain evidence="20">cv. Chiifu-401-42</strain>
    </source>
</reference>
<dbReference type="InParanoid" id="M4EE42"/>
<feature type="chain" id="PRO_5004052372" description="non-specific serine/threonine protein kinase" evidence="18">
    <location>
        <begin position="28"/>
        <end position="797"/>
    </location>
</feature>
<dbReference type="STRING" id="51351.M4EE42"/>
<dbReference type="Gene3D" id="3.30.200.20">
    <property type="entry name" value="Phosphorylase Kinase, domain 1"/>
    <property type="match status" value="1"/>
</dbReference>
<dbReference type="Pfam" id="PF00069">
    <property type="entry name" value="Pkinase"/>
    <property type="match status" value="1"/>
</dbReference>
<feature type="transmembrane region" description="Helical" evidence="17">
    <location>
        <begin position="417"/>
        <end position="440"/>
    </location>
</feature>
<dbReference type="Pfam" id="PF08263">
    <property type="entry name" value="LRRNT_2"/>
    <property type="match status" value="1"/>
</dbReference>
<reference evidence="20 21" key="1">
    <citation type="journal article" date="2011" name="Nat. Genet.">
        <title>The genome of the mesopolyploid crop species Brassica rapa.</title>
        <authorList>
            <consortium name="Brassica rapa Genome Sequencing Project Consortium"/>
            <person name="Wang X."/>
            <person name="Wang H."/>
            <person name="Wang J."/>
            <person name="Sun R."/>
            <person name="Wu J."/>
            <person name="Liu S."/>
            <person name="Bai Y."/>
            <person name="Mun J.H."/>
            <person name="Bancroft I."/>
            <person name="Cheng F."/>
            <person name="Huang S."/>
            <person name="Li X."/>
            <person name="Hua W."/>
            <person name="Wang J."/>
            <person name="Wang X."/>
            <person name="Freeling M."/>
            <person name="Pires J.C."/>
            <person name="Paterson A.H."/>
            <person name="Chalhoub B."/>
            <person name="Wang B."/>
            <person name="Hayward A."/>
            <person name="Sharpe A.G."/>
            <person name="Park B.S."/>
            <person name="Weisshaar B."/>
            <person name="Liu B."/>
            <person name="Li B."/>
            <person name="Liu B."/>
            <person name="Tong C."/>
            <person name="Song C."/>
            <person name="Duran C."/>
            <person name="Peng C."/>
            <person name="Geng C."/>
            <person name="Koh C."/>
            <person name="Lin C."/>
            <person name="Edwards D."/>
            <person name="Mu D."/>
            <person name="Shen D."/>
            <person name="Soumpourou E."/>
            <person name="Li F."/>
            <person name="Fraser F."/>
            <person name="Conant G."/>
            <person name="Lassalle G."/>
            <person name="King G.J."/>
            <person name="Bonnema G."/>
            <person name="Tang H."/>
            <person name="Wang H."/>
            <person name="Belcram H."/>
            <person name="Zhou H."/>
            <person name="Hirakawa H."/>
            <person name="Abe H."/>
            <person name="Guo H."/>
            <person name="Wang H."/>
            <person name="Jin H."/>
            <person name="Parkin I.A."/>
            <person name="Batley J."/>
            <person name="Kim J.S."/>
            <person name="Just J."/>
            <person name="Li J."/>
            <person name="Xu J."/>
            <person name="Deng J."/>
            <person name="Kim J.A."/>
            <person name="Li J."/>
            <person name="Yu J."/>
            <person name="Meng J."/>
            <person name="Wang J."/>
            <person name="Min J."/>
            <person name="Poulain J."/>
            <person name="Wang J."/>
            <person name="Hatakeyama K."/>
            <person name="Wu K."/>
            <person name="Wang L."/>
            <person name="Fang L."/>
            <person name="Trick M."/>
            <person name="Links M.G."/>
            <person name="Zhao M."/>
            <person name="Jin M."/>
            <person name="Ramchiary N."/>
            <person name="Drou N."/>
            <person name="Berkman P.J."/>
            <person name="Cai Q."/>
            <person name="Huang Q."/>
            <person name="Li R."/>
            <person name="Tabata S."/>
            <person name="Cheng S."/>
            <person name="Zhang S."/>
            <person name="Zhang S."/>
            <person name="Huang S."/>
            <person name="Sato S."/>
            <person name="Sun S."/>
            <person name="Kwon S.J."/>
            <person name="Choi S.R."/>
            <person name="Lee T.H."/>
            <person name="Fan W."/>
            <person name="Zhao X."/>
            <person name="Tan X."/>
            <person name="Xu X."/>
            <person name="Wang Y."/>
            <person name="Qiu Y."/>
            <person name="Yin Y."/>
            <person name="Li Y."/>
            <person name="Du Y."/>
            <person name="Liao Y."/>
            <person name="Lim Y."/>
            <person name="Narusaka Y."/>
            <person name="Wang Y."/>
            <person name="Wang Z."/>
            <person name="Li Z."/>
            <person name="Wang Z."/>
            <person name="Xiong Z."/>
            <person name="Zhang Z."/>
        </authorList>
    </citation>
    <scope>NUCLEOTIDE SEQUENCE [LARGE SCALE GENOMIC DNA]</scope>
    <source>
        <strain evidence="20 21">cv. Chiifu-401-42</strain>
    </source>
</reference>
<dbReference type="SMART" id="SM00220">
    <property type="entry name" value="S_TKc"/>
    <property type="match status" value="1"/>
</dbReference>
<evidence type="ECO:0000256" key="1">
    <source>
        <dbReference type="ARBA" id="ARBA00004479"/>
    </source>
</evidence>
<keyword evidence="12 17" id="KW-1133">Transmembrane helix</keyword>
<dbReference type="EnsemblPlants" id="Bra027053.1">
    <property type="protein sequence ID" value="Bra027053.1-P"/>
    <property type="gene ID" value="Bra027053"/>
</dbReference>
<evidence type="ECO:0000256" key="6">
    <source>
        <dbReference type="ARBA" id="ARBA00022692"/>
    </source>
</evidence>
<evidence type="ECO:0000256" key="12">
    <source>
        <dbReference type="ARBA" id="ARBA00022989"/>
    </source>
</evidence>
<keyword evidence="4" id="KW-0433">Leucine-rich repeat</keyword>
<dbReference type="FunFam" id="1.10.510.10:FF:000453">
    <property type="entry name" value="LRR receptor-like serine/threonine-protein kinase HSL2"/>
    <property type="match status" value="1"/>
</dbReference>
<dbReference type="SUPFAM" id="SSF56112">
    <property type="entry name" value="Protein kinase-like (PK-like)"/>
    <property type="match status" value="1"/>
</dbReference>
<keyword evidence="13 17" id="KW-0472">Membrane</keyword>
<dbReference type="SMR" id="M4EE42"/>
<keyword evidence="6 17" id="KW-0812">Transmembrane</keyword>
<proteinExistence type="predicted"/>
<dbReference type="EC" id="2.7.11.1" evidence="2"/>
<name>M4EE42_BRACM</name>
<dbReference type="eggNOG" id="ENOG502QQH6">
    <property type="taxonomic scope" value="Eukaryota"/>
</dbReference>
<evidence type="ECO:0000256" key="3">
    <source>
        <dbReference type="ARBA" id="ARBA00022527"/>
    </source>
</evidence>
<dbReference type="Gene3D" id="3.80.10.10">
    <property type="entry name" value="Ribonuclease Inhibitor"/>
    <property type="match status" value="2"/>
</dbReference>
<evidence type="ECO:0000256" key="18">
    <source>
        <dbReference type="SAM" id="SignalP"/>
    </source>
</evidence>
<dbReference type="PANTHER" id="PTHR45974:SF163">
    <property type="entry name" value="PROTEIN KINASE DOMAIN-CONTAINING PROTEIN"/>
    <property type="match status" value="1"/>
</dbReference>
<dbReference type="Pfam" id="PF00560">
    <property type="entry name" value="LRR_1"/>
    <property type="match status" value="2"/>
</dbReference>
<evidence type="ECO:0000259" key="19">
    <source>
        <dbReference type="PROSITE" id="PS50011"/>
    </source>
</evidence>
<evidence type="ECO:0000256" key="4">
    <source>
        <dbReference type="ARBA" id="ARBA00022614"/>
    </source>
</evidence>
<accession>M4EE42</accession>
<dbReference type="Proteomes" id="UP000011750">
    <property type="component" value="Chromosome A09"/>
</dbReference>
<evidence type="ECO:0000256" key="8">
    <source>
        <dbReference type="ARBA" id="ARBA00022737"/>
    </source>
</evidence>
<dbReference type="FunFam" id="3.80.10.10:FF:000129">
    <property type="entry name" value="Leucine-rich repeat receptor-like kinase"/>
    <property type="match status" value="1"/>
</dbReference>
<feature type="signal peptide" evidence="18">
    <location>
        <begin position="1"/>
        <end position="27"/>
    </location>
</feature>
<keyword evidence="9 16" id="KW-0547">Nucleotide-binding</keyword>
<keyword evidence="11 16" id="KW-0067">ATP-binding</keyword>
<comment type="subcellular location">
    <subcellularLocation>
        <location evidence="1">Membrane</location>
        <topology evidence="1">Single-pass type I membrane protein</topology>
    </subcellularLocation>
</comment>
<dbReference type="InterPro" id="IPR032675">
    <property type="entry name" value="LRR_dom_sf"/>
</dbReference>
<evidence type="ECO:0000256" key="5">
    <source>
        <dbReference type="ARBA" id="ARBA00022679"/>
    </source>
</evidence>
<dbReference type="AlphaFoldDB" id="M4EE42"/>
<dbReference type="CDD" id="cd14066">
    <property type="entry name" value="STKc_IRAK"/>
    <property type="match status" value="1"/>
</dbReference>
<feature type="domain" description="Protein kinase" evidence="19">
    <location>
        <begin position="489"/>
        <end position="772"/>
    </location>
</feature>
<dbReference type="FunFam" id="3.80.10.10:FF:000542">
    <property type="entry name" value="Leucine-rich repeat protein kinase family protein"/>
    <property type="match status" value="1"/>
</dbReference>
<dbReference type="PROSITE" id="PS50011">
    <property type="entry name" value="PROTEIN_KINASE_DOM"/>
    <property type="match status" value="1"/>
</dbReference>
<organism evidence="20 21">
    <name type="scientific">Brassica campestris</name>
    <name type="common">Field mustard</name>
    <dbReference type="NCBI Taxonomy" id="3711"/>
    <lineage>
        <taxon>Eukaryota</taxon>
        <taxon>Viridiplantae</taxon>
        <taxon>Streptophyta</taxon>
        <taxon>Embryophyta</taxon>
        <taxon>Tracheophyta</taxon>
        <taxon>Spermatophyta</taxon>
        <taxon>Magnoliopsida</taxon>
        <taxon>eudicotyledons</taxon>
        <taxon>Gunneridae</taxon>
        <taxon>Pentapetalae</taxon>
        <taxon>rosids</taxon>
        <taxon>malvids</taxon>
        <taxon>Brassicales</taxon>
        <taxon>Brassicaceae</taxon>
        <taxon>Brassiceae</taxon>
        <taxon>Brassica</taxon>
    </lineage>
</organism>
<dbReference type="SUPFAM" id="SSF52058">
    <property type="entry name" value="L domain-like"/>
    <property type="match status" value="1"/>
</dbReference>
<reference evidence="20 21" key="2">
    <citation type="journal article" date="2018" name="Hortic Res">
        <title>Improved Brassica rapa reference genome by single-molecule sequencing and chromosome conformation capture technologies.</title>
        <authorList>
            <person name="Zhang L."/>
            <person name="Cai X."/>
            <person name="Wu J."/>
            <person name="Liu M."/>
            <person name="Grob S."/>
            <person name="Cheng F."/>
            <person name="Liang J."/>
            <person name="Cai C."/>
            <person name="Liu Z."/>
            <person name="Liu B."/>
            <person name="Wang F."/>
            <person name="Li S."/>
            <person name="Liu F."/>
            <person name="Li X."/>
            <person name="Cheng L."/>
            <person name="Yang W."/>
            <person name="Li M.H."/>
            <person name="Grossniklaus U."/>
            <person name="Zheng H."/>
            <person name="Wang X."/>
        </authorList>
    </citation>
    <scope>NUCLEOTIDE SEQUENCE [LARGE SCALE GENOMIC DNA]</scope>
    <source>
        <strain evidence="20 21">cv. Chiifu-401-42</strain>
    </source>
</reference>
<protein>
    <recommendedName>
        <fullName evidence="2">non-specific serine/threonine protein kinase</fullName>
        <ecNumber evidence="2">2.7.11.1</ecNumber>
    </recommendedName>
</protein>
<evidence type="ECO:0000256" key="7">
    <source>
        <dbReference type="ARBA" id="ARBA00022729"/>
    </source>
</evidence>
<dbReference type="GO" id="GO:0004674">
    <property type="term" value="F:protein serine/threonine kinase activity"/>
    <property type="evidence" value="ECO:0007669"/>
    <property type="project" value="UniProtKB-KW"/>
</dbReference>
<dbReference type="GO" id="GO:0016020">
    <property type="term" value="C:membrane"/>
    <property type="evidence" value="ECO:0007669"/>
    <property type="project" value="UniProtKB-SubCell"/>
</dbReference>
<keyword evidence="15" id="KW-0325">Glycoprotein</keyword>
<dbReference type="Gramene" id="Bra027053.1">
    <property type="protein sequence ID" value="Bra027053.1-P"/>
    <property type="gene ID" value="Bra027053"/>
</dbReference>
<evidence type="ECO:0000256" key="14">
    <source>
        <dbReference type="ARBA" id="ARBA00023170"/>
    </source>
</evidence>
<evidence type="ECO:0000256" key="17">
    <source>
        <dbReference type="SAM" id="Phobius"/>
    </source>
</evidence>
<dbReference type="PANTHER" id="PTHR45974">
    <property type="entry name" value="RECEPTOR-LIKE PROTEIN 55"/>
    <property type="match status" value="1"/>
</dbReference>
<evidence type="ECO:0000256" key="9">
    <source>
        <dbReference type="ARBA" id="ARBA00022741"/>
    </source>
</evidence>
<sequence>MVLKMSSRIQVCMLLILTFCQICSVSALTNGLDASALQALKSEWTRFPENWKGSDPCGTNWVGITCNNNNHVISMNLMECGFSGEIPESIGSLEQLITLSLNSNKFSGTIPASIGRLSKLNWFDIADNQIEGTIPVSNGTSSPGLDMLLETKHFHFGNNKLSGDIPEKLFSSNMTLIHVRLDRNKLTGDIPSSLNNLTDLNELVLKRNQLNATLDFGTNYSKQLELVDLQNNEITIYKPAANKGIQVILADNPVCQEAGNQQSDFCRTIQHNTDFSVPQINCSPCGQGREPSPACRCVYPITGKLIFRSPSFSGFSNNTNFIMLHQGIADFFRDPSYQVDSVAIRNFRETATGHQLLVDLLLFPLNKESFNQTEMNSAISAFSTHTYDPPAIFGPYIFRADQYRPFSGGSISTNTGIIIGAVVGAVVLVMLLTIAGIYGLRQKKRAEKATGQNNPFAKWNKSTSSVDAPQLMGAKAFTFEELRKCTDNFSPANDVGGGGYGKVYKGILPSGKLLAIKRAQQGSSQGELEFKTEIELLSRVHHKNVVKLLGFCFDRNEQMLVYEYIPNGSLTDSLSGKNGIRLDWTRRLKIALGSSRGLASLHELADPPIINRDIKSNNILLDESLNAKVADFGLSKLVGDPEKNHVTTQVKGTMGYLDPEYYMTNQLTEKTDVYGFGVVMLELLTGKSPIVGGKYVVKEVKAKMDKSRNLYDLQELVDTTIIPNSGNLNGFEKNVDLALRCVDEEGVKRPSMGEVVKEIENIMQLAGLNPYIDSATNSRTYEEASKGSGDPYGNEIQ</sequence>
<dbReference type="OMA" id="NFSPAND"/>
<dbReference type="InterPro" id="IPR000719">
    <property type="entry name" value="Prot_kinase_dom"/>
</dbReference>
<keyword evidence="14" id="KW-0675">Receptor</keyword>
<keyword evidence="21" id="KW-1185">Reference proteome</keyword>
<dbReference type="PROSITE" id="PS00107">
    <property type="entry name" value="PROTEIN_KINASE_ATP"/>
    <property type="match status" value="1"/>
</dbReference>
<dbReference type="InterPro" id="IPR017441">
    <property type="entry name" value="Protein_kinase_ATP_BS"/>
</dbReference>
<evidence type="ECO:0000313" key="21">
    <source>
        <dbReference type="Proteomes" id="UP000011750"/>
    </source>
</evidence>
<dbReference type="HOGENOM" id="CLU_000288_14_1_1"/>
<dbReference type="FunFam" id="3.30.200.20:FF:000328">
    <property type="entry name" value="Leucine-rich repeat protein kinase family protein"/>
    <property type="match status" value="1"/>
</dbReference>
<keyword evidence="5" id="KW-0808">Transferase</keyword>
<evidence type="ECO:0000256" key="15">
    <source>
        <dbReference type="ARBA" id="ARBA00023180"/>
    </source>
</evidence>
<dbReference type="InterPro" id="IPR013210">
    <property type="entry name" value="LRR_N_plant-typ"/>
</dbReference>
<evidence type="ECO:0000256" key="10">
    <source>
        <dbReference type="ARBA" id="ARBA00022777"/>
    </source>
</evidence>
<feature type="binding site" evidence="16">
    <location>
        <position position="517"/>
    </location>
    <ligand>
        <name>ATP</name>
        <dbReference type="ChEBI" id="CHEBI:30616"/>
    </ligand>
</feature>
<keyword evidence="8" id="KW-0677">Repeat</keyword>
<keyword evidence="3" id="KW-0723">Serine/threonine-protein kinase</keyword>
<evidence type="ECO:0000256" key="13">
    <source>
        <dbReference type="ARBA" id="ARBA00023136"/>
    </source>
</evidence>
<dbReference type="GO" id="GO:0005524">
    <property type="term" value="F:ATP binding"/>
    <property type="evidence" value="ECO:0007669"/>
    <property type="project" value="UniProtKB-UniRule"/>
</dbReference>
<evidence type="ECO:0000256" key="16">
    <source>
        <dbReference type="PROSITE-ProRule" id="PRU10141"/>
    </source>
</evidence>
<keyword evidence="10" id="KW-0418">Kinase</keyword>
<dbReference type="InterPro" id="IPR011009">
    <property type="entry name" value="Kinase-like_dom_sf"/>
</dbReference>
<keyword evidence="7 18" id="KW-0732">Signal</keyword>
<dbReference type="Gene3D" id="1.10.510.10">
    <property type="entry name" value="Transferase(Phosphotransferase) domain 1"/>
    <property type="match status" value="1"/>
</dbReference>
<evidence type="ECO:0000256" key="11">
    <source>
        <dbReference type="ARBA" id="ARBA00022840"/>
    </source>
</evidence>